<evidence type="ECO:0000259" key="2">
    <source>
        <dbReference type="Pfam" id="PF26335"/>
    </source>
</evidence>
<dbReference type="Pfam" id="PF26335">
    <property type="entry name" value="ARB_00930_C"/>
    <property type="match status" value="1"/>
</dbReference>
<dbReference type="EMBL" id="PXOG01000145">
    <property type="protein sequence ID" value="RGP72913.1"/>
    <property type="molecule type" value="Genomic_DNA"/>
</dbReference>
<comment type="caution">
    <text evidence="3">The sequence shown here is derived from an EMBL/GenBank/DDBJ whole genome shotgun (WGS) entry which is preliminary data.</text>
</comment>
<dbReference type="STRING" id="694270.A0A395SKF7"/>
<dbReference type="InterPro" id="IPR012338">
    <property type="entry name" value="Beta-lactam/transpept-like"/>
</dbReference>
<accession>A0A395SKF7</accession>
<dbReference type="PANTHER" id="PTHR22935">
    <property type="entry name" value="PENICILLIN-BINDING PROTEIN"/>
    <property type="match status" value="1"/>
</dbReference>
<sequence length="570" mass="60859">MRYFSLAPLTLGLVRNGLGLPTEECPILGPVLPSGFNLSKFKAIQDAKSDFPAAIESIFSEGIINKTHTSFAINVFSTATNESLYSYYHSAEALKDTLSIGKLDDSTVFRTGSVSKLFTAYALLANSGFDIVNRPVTEILPEMAGNNRSEPTERIIWEDVTIGALLSHQAGSGGAPLEIATCANDTLPGCGFEDFLVYMKEKKRPVTLPYEVPVYSDGGFAMLGGVLQRLTGLPYNDALQKILGEPLGLNSSGSVEPKGKDRNVLAIPGPPEVSSWGQDKQVIAGTGGVYSNGADLRKLGLSILNHDLLTSAQTRRWLKPQGNTASLTTSVGAPWEINRLTLPVSPNSNRTRISDIYTKLGGNSGYAAVIALSPDHGIGFSVLTAGLGAVPARIPLRNAVGTAFITAAEHAGWENAKKTYPGTFVDESRNGSNVTITVDEGQPGLGLESFYINGSEWRANLTFPGSDPVYGDDILVRLYPIGAEAVSGSTKLISYRAVPQFKPIGPRSAVEGGEGLFDDSCTAWESVGFWGDGDDFTFKVVDGKAVSVTNLAIVDLKRAEYTRVSEDENE</sequence>
<gene>
    <name evidence="3" type="ORF">FLONG3_6551</name>
</gene>
<proteinExistence type="predicted"/>
<dbReference type="Pfam" id="PF00144">
    <property type="entry name" value="Beta-lactamase"/>
    <property type="match status" value="1"/>
</dbReference>
<evidence type="ECO:0000313" key="4">
    <source>
        <dbReference type="Proteomes" id="UP000266234"/>
    </source>
</evidence>
<dbReference type="InterPro" id="IPR051478">
    <property type="entry name" value="Beta-lactamase-like_AB/R"/>
</dbReference>
<dbReference type="OrthoDB" id="6220758at2759"/>
<organism evidence="3 4">
    <name type="scientific">Fusarium longipes</name>
    <dbReference type="NCBI Taxonomy" id="694270"/>
    <lineage>
        <taxon>Eukaryota</taxon>
        <taxon>Fungi</taxon>
        <taxon>Dikarya</taxon>
        <taxon>Ascomycota</taxon>
        <taxon>Pezizomycotina</taxon>
        <taxon>Sordariomycetes</taxon>
        <taxon>Hypocreomycetidae</taxon>
        <taxon>Hypocreales</taxon>
        <taxon>Nectriaceae</taxon>
        <taxon>Fusarium</taxon>
    </lineage>
</organism>
<evidence type="ECO:0000259" key="1">
    <source>
        <dbReference type="Pfam" id="PF00144"/>
    </source>
</evidence>
<evidence type="ECO:0000313" key="3">
    <source>
        <dbReference type="EMBL" id="RGP72913.1"/>
    </source>
</evidence>
<dbReference type="PANTHER" id="PTHR22935:SF97">
    <property type="entry name" value="BETA-LACTAMASE-RELATED DOMAIN-CONTAINING PROTEIN"/>
    <property type="match status" value="1"/>
</dbReference>
<feature type="domain" description="Beta-lactamase-related" evidence="1">
    <location>
        <begin position="101"/>
        <end position="390"/>
    </location>
</feature>
<protein>
    <submittedName>
        <fullName evidence="3">Uncharacterized protein</fullName>
    </submittedName>
</protein>
<dbReference type="SUPFAM" id="SSF56601">
    <property type="entry name" value="beta-lactamase/transpeptidase-like"/>
    <property type="match status" value="1"/>
</dbReference>
<dbReference type="Gene3D" id="3.40.710.10">
    <property type="entry name" value="DD-peptidase/beta-lactamase superfamily"/>
    <property type="match status" value="1"/>
</dbReference>
<dbReference type="InterPro" id="IPR058664">
    <property type="entry name" value="ARB_00930-like_C"/>
</dbReference>
<dbReference type="AlphaFoldDB" id="A0A395SKF7"/>
<dbReference type="InterPro" id="IPR001466">
    <property type="entry name" value="Beta-lactam-related"/>
</dbReference>
<name>A0A395SKF7_9HYPO</name>
<keyword evidence="4" id="KW-1185">Reference proteome</keyword>
<dbReference type="Proteomes" id="UP000266234">
    <property type="component" value="Unassembled WGS sequence"/>
</dbReference>
<reference evidence="3 4" key="1">
    <citation type="journal article" date="2018" name="PLoS Pathog.">
        <title>Evolution of structural diversity of trichothecenes, a family of toxins produced by plant pathogenic and entomopathogenic fungi.</title>
        <authorList>
            <person name="Proctor R.H."/>
            <person name="McCormick S.P."/>
            <person name="Kim H.S."/>
            <person name="Cardoza R.E."/>
            <person name="Stanley A.M."/>
            <person name="Lindo L."/>
            <person name="Kelly A."/>
            <person name="Brown D.W."/>
            <person name="Lee T."/>
            <person name="Vaughan M.M."/>
            <person name="Alexander N.J."/>
            <person name="Busman M."/>
            <person name="Gutierrez S."/>
        </authorList>
    </citation>
    <scope>NUCLEOTIDE SEQUENCE [LARGE SCALE GENOMIC DNA]</scope>
    <source>
        <strain evidence="3 4">NRRL 20695</strain>
    </source>
</reference>
<feature type="domain" description="Beta-lactamase-like ARB-00930-like C-terminal" evidence="2">
    <location>
        <begin position="413"/>
        <end position="552"/>
    </location>
</feature>